<evidence type="ECO:0000313" key="2">
    <source>
        <dbReference type="Proteomes" id="UP000239731"/>
    </source>
</evidence>
<name>A0A2T0I3N0_PSEFL</name>
<comment type="caution">
    <text evidence="1">The sequence shown here is derived from an EMBL/GenBank/DDBJ whole genome shotgun (WGS) entry which is preliminary data.</text>
</comment>
<evidence type="ECO:0008006" key="3">
    <source>
        <dbReference type="Google" id="ProtNLM"/>
    </source>
</evidence>
<proteinExistence type="predicted"/>
<dbReference type="RefSeq" id="WP_106118264.1">
    <property type="nucleotide sequence ID" value="NZ_PVUH01000013.1"/>
</dbReference>
<organism evidence="1 2">
    <name type="scientific">Pseudomonas fluorescens</name>
    <dbReference type="NCBI Taxonomy" id="294"/>
    <lineage>
        <taxon>Bacteria</taxon>
        <taxon>Pseudomonadati</taxon>
        <taxon>Pseudomonadota</taxon>
        <taxon>Gammaproteobacteria</taxon>
        <taxon>Pseudomonadales</taxon>
        <taxon>Pseudomonadaceae</taxon>
        <taxon>Pseudomonas</taxon>
    </lineage>
</organism>
<dbReference type="AlphaFoldDB" id="A0A2T0I3N0"/>
<gene>
    <name evidence="1" type="ORF">C7A10_19475</name>
</gene>
<accession>A0A2T0I3N0</accession>
<dbReference type="Proteomes" id="UP000239731">
    <property type="component" value="Unassembled WGS sequence"/>
</dbReference>
<dbReference type="EMBL" id="PVUH01000013">
    <property type="protein sequence ID" value="PRW89924.1"/>
    <property type="molecule type" value="Genomic_DNA"/>
</dbReference>
<reference evidence="1 2" key="1">
    <citation type="submission" date="2018-03" db="EMBL/GenBank/DDBJ databases">
        <title>Blue discolouration in mozzarella cheese caused by Pseudomonas fluorescens.</title>
        <authorList>
            <person name="Chiesa F."/>
            <person name="Dalmasso A."/>
            <person name="Lomonaco S."/>
        </authorList>
    </citation>
    <scope>NUCLEOTIDE SEQUENCE [LARGE SCALE GENOMIC DNA]</scope>
    <source>
        <strain evidence="1 2">11293</strain>
    </source>
</reference>
<sequence>MSIYKDAGHCISRVMSIEIHDGTSKPAWQNRFKASADDELLTSRIDDGLSPEERTTQDAMTRAMLKRTLADAQWHALAGKYSVNEGEVQEAARYLIPRVVSPAHHLFKTKCVMAWMVPERRRGLPANFYEIHTWDADGTPDRTLRRWRATTMRWLDDQVNAAHIVVESLLEENGLLLQSAA</sequence>
<evidence type="ECO:0000313" key="1">
    <source>
        <dbReference type="EMBL" id="PRW89924.1"/>
    </source>
</evidence>
<protein>
    <recommendedName>
        <fullName evidence="3">Phage-like protein</fullName>
    </recommendedName>
</protein>